<dbReference type="OrthoDB" id="2501995at2759"/>
<accession>A0A2S4WCF6</accession>
<dbReference type="GO" id="GO:1990456">
    <property type="term" value="P:mitochondrion-endoplasmic reticulum membrane tethering"/>
    <property type="evidence" value="ECO:0007669"/>
    <property type="project" value="TreeGrafter"/>
</dbReference>
<keyword evidence="4" id="KW-1185">Reference proteome</keyword>
<comment type="caution">
    <text evidence="3">The sequence shown here is derived from an EMBL/GenBank/DDBJ whole genome shotgun (WGS) entry which is preliminary data.</text>
</comment>
<dbReference type="PANTHER" id="PTHR28204:SF1">
    <property type="entry name" value="MITOCHONDRIAL DISTRIBUTION AND MORPHOLOGY PROTEIN 12"/>
    <property type="match status" value="1"/>
</dbReference>
<dbReference type="CDD" id="cd20335">
    <property type="entry name" value="BRcat_RBR"/>
    <property type="match status" value="1"/>
</dbReference>
<dbReference type="Proteomes" id="UP000238274">
    <property type="component" value="Unassembled WGS sequence"/>
</dbReference>
<sequence>MEAKLIDIEAYDIVTGTTLVPNDLAAEEKKEYVKLNRKAYSMIVDYLSPEVINYATSALTDRLSGYGLWQLLRTKYAGNDLAARSVAVGFFLRPKLSTLSIFISDMRTANQKLILSGLVLDDQFKTLMMLDKLPDSFNSFRDIISMGFSTESFERILKKLESYGIQNNIDNLVDSEVLKSPITSLYSKSINTDISCPHCKRFFRFCSHCGKTGHTEATCFQKNNNSDHQSKLTGSTSKHQHSSNLTMTKEDENAINAIYDRYPELRL</sequence>
<reference evidence="3 4" key="1">
    <citation type="submission" date="2017-12" db="EMBL/GenBank/DDBJ databases">
        <title>Gene loss provides genomic basis for host adaptation in cereal stripe rust fungi.</title>
        <authorList>
            <person name="Xia C."/>
        </authorList>
    </citation>
    <scope>NUCLEOTIDE SEQUENCE [LARGE SCALE GENOMIC DNA]</scope>
    <source>
        <strain evidence="3 4">93TX-2</strain>
    </source>
</reference>
<dbReference type="AlphaFoldDB" id="A0A2S4WCF6"/>
<evidence type="ECO:0008006" key="5">
    <source>
        <dbReference type="Google" id="ProtNLM"/>
    </source>
</evidence>
<dbReference type="VEuPathDB" id="FungiDB:PSHT_04629"/>
<keyword evidence="1" id="KW-0256">Endoplasmic reticulum</keyword>
<evidence type="ECO:0000256" key="2">
    <source>
        <dbReference type="SAM" id="MobiDB-lite"/>
    </source>
</evidence>
<organism evidence="3 4">
    <name type="scientific">Puccinia striiformis</name>
    <dbReference type="NCBI Taxonomy" id="27350"/>
    <lineage>
        <taxon>Eukaryota</taxon>
        <taxon>Fungi</taxon>
        <taxon>Dikarya</taxon>
        <taxon>Basidiomycota</taxon>
        <taxon>Pucciniomycotina</taxon>
        <taxon>Pucciniomycetes</taxon>
        <taxon>Pucciniales</taxon>
        <taxon>Pucciniaceae</taxon>
        <taxon>Puccinia</taxon>
    </lineage>
</organism>
<dbReference type="EMBL" id="PKSM01000048">
    <property type="protein sequence ID" value="POW19475.1"/>
    <property type="molecule type" value="Genomic_DNA"/>
</dbReference>
<evidence type="ECO:0000313" key="3">
    <source>
        <dbReference type="EMBL" id="POW19475.1"/>
    </source>
</evidence>
<dbReference type="Pfam" id="PF14223">
    <property type="entry name" value="Retrotran_gag_2"/>
    <property type="match status" value="1"/>
</dbReference>
<name>A0A2S4WCF6_9BASI</name>
<dbReference type="GO" id="GO:0032865">
    <property type="term" value="C:ERMES complex"/>
    <property type="evidence" value="ECO:0007669"/>
    <property type="project" value="InterPro"/>
</dbReference>
<reference evidence="4" key="3">
    <citation type="journal article" date="2018" name="Mol. Plant Microbe Interact.">
        <title>Genome sequence resources for the wheat stripe rust pathogen (Puccinia striiformis f. sp. tritici) and the barley stripe rust pathogen (Puccinia striiformis f. sp. hordei).</title>
        <authorList>
            <person name="Xia C."/>
            <person name="Wang M."/>
            <person name="Yin C."/>
            <person name="Cornejo O.E."/>
            <person name="Hulbert S.H."/>
            <person name="Chen X."/>
        </authorList>
    </citation>
    <scope>NUCLEOTIDE SEQUENCE [LARGE SCALE GENOMIC DNA]</scope>
    <source>
        <strain evidence="4">93TX-2</strain>
    </source>
</reference>
<dbReference type="GO" id="GO:0015914">
    <property type="term" value="P:phospholipid transport"/>
    <property type="evidence" value="ECO:0007669"/>
    <property type="project" value="TreeGrafter"/>
</dbReference>
<reference evidence="4" key="2">
    <citation type="journal article" date="2018" name="BMC Genomics">
        <title>Genomic insights into host adaptation between the wheat stripe rust pathogen (Puccinia striiformis f. sp. tritici) and the barley stripe rust pathogen (Puccinia striiformis f. sp. hordei).</title>
        <authorList>
            <person name="Xia C."/>
            <person name="Wang M."/>
            <person name="Yin C."/>
            <person name="Cornejo O.E."/>
            <person name="Hulbert S.H."/>
            <person name="Chen X."/>
        </authorList>
    </citation>
    <scope>NUCLEOTIDE SEQUENCE [LARGE SCALE GENOMIC DNA]</scope>
    <source>
        <strain evidence="4">93TX-2</strain>
    </source>
</reference>
<dbReference type="PANTHER" id="PTHR28204">
    <property type="entry name" value="MITOCHONDRIAL DISTRIBUTION AND MORPHOLOGY PROTEIN 12"/>
    <property type="match status" value="1"/>
</dbReference>
<proteinExistence type="predicted"/>
<evidence type="ECO:0000256" key="1">
    <source>
        <dbReference type="ARBA" id="ARBA00022824"/>
    </source>
</evidence>
<protein>
    <recommendedName>
        <fullName evidence="5">CCHC-type domain-containing protein</fullName>
    </recommendedName>
</protein>
<gene>
    <name evidence="3" type="ORF">PSHT_04629</name>
</gene>
<feature type="region of interest" description="Disordered" evidence="2">
    <location>
        <begin position="222"/>
        <end position="247"/>
    </location>
</feature>
<dbReference type="GO" id="GO:0007005">
    <property type="term" value="P:mitochondrion organization"/>
    <property type="evidence" value="ECO:0007669"/>
    <property type="project" value="InterPro"/>
</dbReference>
<dbReference type="InterPro" id="IPR027532">
    <property type="entry name" value="Mdm12"/>
</dbReference>
<evidence type="ECO:0000313" key="4">
    <source>
        <dbReference type="Proteomes" id="UP000238274"/>
    </source>
</evidence>
<dbReference type="VEuPathDB" id="FungiDB:PSTT_07309"/>